<dbReference type="SUPFAM" id="SSF49313">
    <property type="entry name" value="Cadherin-like"/>
    <property type="match status" value="1"/>
</dbReference>
<dbReference type="InterPro" id="IPR003644">
    <property type="entry name" value="Calx_beta"/>
</dbReference>
<dbReference type="SUPFAM" id="SSF141072">
    <property type="entry name" value="CalX-like"/>
    <property type="match status" value="24"/>
</dbReference>
<dbReference type="GO" id="GO:0007154">
    <property type="term" value="P:cell communication"/>
    <property type="evidence" value="ECO:0007669"/>
    <property type="project" value="InterPro"/>
</dbReference>
<dbReference type="PANTHER" id="PTHR11878:SF65">
    <property type="entry name" value="NA_CA-EXCHANGE PROTEIN, ISOFORM G"/>
    <property type="match status" value="1"/>
</dbReference>
<dbReference type="InterPro" id="IPR051171">
    <property type="entry name" value="CaCA"/>
</dbReference>
<keyword evidence="3" id="KW-0106">Calcium</keyword>
<evidence type="ECO:0000256" key="4">
    <source>
        <dbReference type="ARBA" id="ARBA00023065"/>
    </source>
</evidence>
<dbReference type="InterPro" id="IPR036188">
    <property type="entry name" value="FAD/NAD-bd_sf"/>
</dbReference>
<dbReference type="GO" id="GO:0007156">
    <property type="term" value="P:homophilic cell adhesion via plasma membrane adhesion molecules"/>
    <property type="evidence" value="ECO:0007669"/>
    <property type="project" value="InterPro"/>
</dbReference>
<dbReference type="KEGG" id="fmr:Fuma_00011"/>
<dbReference type="InterPro" id="IPR038081">
    <property type="entry name" value="CalX-like_sf"/>
</dbReference>
<dbReference type="Gene3D" id="2.60.40.60">
    <property type="entry name" value="Cadherins"/>
    <property type="match status" value="1"/>
</dbReference>
<evidence type="ECO:0000256" key="2">
    <source>
        <dbReference type="ARBA" id="ARBA00022737"/>
    </source>
</evidence>
<protein>
    <submittedName>
        <fullName evidence="7">Conjugal transfer protein</fullName>
    </submittedName>
</protein>
<evidence type="ECO:0000313" key="7">
    <source>
        <dbReference type="EMBL" id="APZ90438.1"/>
    </source>
</evidence>
<evidence type="ECO:0000259" key="6">
    <source>
        <dbReference type="PROSITE" id="PS50268"/>
    </source>
</evidence>
<keyword evidence="4" id="KW-0406">Ion transport</keyword>
<dbReference type="GO" id="GO:0030001">
    <property type="term" value="P:metal ion transport"/>
    <property type="evidence" value="ECO:0007669"/>
    <property type="project" value="TreeGrafter"/>
</dbReference>
<keyword evidence="2" id="KW-0677">Repeat</keyword>
<dbReference type="Gene3D" id="3.50.50.60">
    <property type="entry name" value="FAD/NAD(P)-binding domain"/>
    <property type="match status" value="1"/>
</dbReference>
<evidence type="ECO:0000256" key="3">
    <source>
        <dbReference type="ARBA" id="ARBA00022837"/>
    </source>
</evidence>
<dbReference type="InterPro" id="IPR011050">
    <property type="entry name" value="Pectin_lyase_fold/virulence"/>
</dbReference>
<feature type="region of interest" description="Disordered" evidence="5">
    <location>
        <begin position="1"/>
        <end position="52"/>
    </location>
</feature>
<keyword evidence="4" id="KW-0813">Transport</keyword>
<dbReference type="OrthoDB" id="282736at2"/>
<evidence type="ECO:0000256" key="1">
    <source>
        <dbReference type="ARBA" id="ARBA00022729"/>
    </source>
</evidence>
<dbReference type="InterPro" id="IPR006626">
    <property type="entry name" value="PbH1"/>
</dbReference>
<dbReference type="Pfam" id="PF03160">
    <property type="entry name" value="Calx-beta"/>
    <property type="match status" value="26"/>
</dbReference>
<dbReference type="PROSITE" id="PS50268">
    <property type="entry name" value="CADHERIN_2"/>
    <property type="match status" value="1"/>
</dbReference>
<dbReference type="EMBL" id="CP017641">
    <property type="protein sequence ID" value="APZ90438.1"/>
    <property type="molecule type" value="Genomic_DNA"/>
</dbReference>
<dbReference type="RefSeq" id="WP_077022339.1">
    <property type="nucleotide sequence ID" value="NZ_CP017641.1"/>
</dbReference>
<keyword evidence="1" id="KW-0732">Signal</keyword>
<proteinExistence type="predicted"/>
<dbReference type="Gene3D" id="2.60.40.2030">
    <property type="match status" value="25"/>
</dbReference>
<dbReference type="CDD" id="cd11304">
    <property type="entry name" value="Cadherin_repeat"/>
    <property type="match status" value="1"/>
</dbReference>
<dbReference type="GO" id="GO:0005509">
    <property type="term" value="F:calcium ion binding"/>
    <property type="evidence" value="ECO:0007669"/>
    <property type="project" value="InterPro"/>
</dbReference>
<reference evidence="7 8" key="1">
    <citation type="journal article" date="2016" name="Front. Microbiol.">
        <title>Fuerstia marisgermanicae gen. nov., sp. nov., an Unusual Member of the Phylum Planctomycetes from the German Wadden Sea.</title>
        <authorList>
            <person name="Kohn T."/>
            <person name="Heuer A."/>
            <person name="Jogler M."/>
            <person name="Vollmers J."/>
            <person name="Boedeker C."/>
            <person name="Bunk B."/>
            <person name="Rast P."/>
            <person name="Borchert D."/>
            <person name="Glockner I."/>
            <person name="Freese H.M."/>
            <person name="Klenk H.P."/>
            <person name="Overmann J."/>
            <person name="Kaster A.K."/>
            <person name="Rohde M."/>
            <person name="Wiegand S."/>
            <person name="Jogler C."/>
        </authorList>
    </citation>
    <scope>NUCLEOTIDE SEQUENCE [LARGE SCALE GENOMIC DNA]</scope>
    <source>
        <strain evidence="7 8">NH11</strain>
    </source>
</reference>
<dbReference type="InterPro" id="IPR002126">
    <property type="entry name" value="Cadherin-like_dom"/>
</dbReference>
<dbReference type="GO" id="GO:0016020">
    <property type="term" value="C:membrane"/>
    <property type="evidence" value="ECO:0007669"/>
    <property type="project" value="InterPro"/>
</dbReference>
<dbReference type="Pfam" id="PF17963">
    <property type="entry name" value="Big_9"/>
    <property type="match status" value="1"/>
</dbReference>
<organism evidence="7 8">
    <name type="scientific">Fuerstiella marisgermanici</name>
    <dbReference type="NCBI Taxonomy" id="1891926"/>
    <lineage>
        <taxon>Bacteria</taxon>
        <taxon>Pseudomonadati</taxon>
        <taxon>Planctomycetota</taxon>
        <taxon>Planctomycetia</taxon>
        <taxon>Planctomycetales</taxon>
        <taxon>Planctomycetaceae</taxon>
        <taxon>Fuerstiella</taxon>
    </lineage>
</organism>
<feature type="domain" description="Cadherin" evidence="6">
    <location>
        <begin position="517"/>
        <end position="629"/>
    </location>
</feature>
<feature type="compositionally biased region" description="Polar residues" evidence="5">
    <location>
        <begin position="1"/>
        <end position="18"/>
    </location>
</feature>
<evidence type="ECO:0000313" key="8">
    <source>
        <dbReference type="Proteomes" id="UP000187735"/>
    </source>
</evidence>
<dbReference type="SMART" id="SM00112">
    <property type="entry name" value="CA"/>
    <property type="match status" value="1"/>
</dbReference>
<keyword evidence="8" id="KW-1185">Reference proteome</keyword>
<sequence>MSRRNFSAGLNRTTSTKSGIGESQRRAERARQKSERFEARRGFIQQKRQEEKKRHLSAFKRAGLAFRMWWLKLAGLLVSVVRPIVGKSPVQRGPVRRSNRPEQALVGTAARSAELLEPKALLAATISGSNDWDNTTLAGDTVGDKTPTFSFGTGAGDTHVDIAIVDGSSNVVHYESDVHIGNTVTPPGLADGTYTAHVVADNSALISDATTVIGASDASISFTISSNSPTYPPPGGSGFSATGDGIGKVSGRTFHYDFSANPHNDDLGDLTWGPAATSSYADTKFGLSGFSSAKLFTAADLNSLSGGEAIWQRTDIPFDSDGNFTSDSVLWGRLRVLSSTSSWVSARAGMENGLGAELPVVLNGSGVFPVTILFEVSSNSGSNWHAAIDYYDANSTGDGGVVTSFNSGFWTFDPTADVGGDLAVTIDDSDGFIDFSEQAAVGFTVAGLDSDATATVTFSDGTTTLPGISVTTNGSQTVDLSGLTDGLITATIVAADNGGSTATASDTSTKDTVAPIIAASQSQTIAEHSGNFNPAFLVNATEATTSLENWTITGGNHDTDGDLILPFSIDPLTGEITIIDADDLNFESRSSFPLTVTVDDSAGQTSAPETVTVSLTDITENVAIDAAVFTAGGGHVTVLKSPDAPTGDGLIHFQNASGVDIAPAHDPDKITSITITGRDGMDDLFVLDLDNLGSSGLDGVSISYDGGTGGNDILKVIGSGDDAVYTPDGTTFGDGVVAIAGGPTITFTGLEPVDITGMANVTITSPANAANAMVLNAGFDDATGAIPAIVVSGNTGLGGTMIEAAHLWNNTNVTIDTSATTISGADSITVASALTNAHANTNLTLQTTADGTVDIDAAVTVTGTLAVNAATVTLNDDLTATSGISGTADTVNVNGAASAASGSVQDGLDVAANNAVVNLDGSTFAEGIVISQGVTILGTFSIPNTSILQPTSGNAITISGTVATDDVTILGVDLDGTAGGAIGISVPAGDVQSVDFQLGDISGFSAYGVRVDAGATIPSGLVLDSVSVASNGQNGLAVFGTSGTPSTVPVTIQNSSTFTTNGGSGATNGDGDIVFFHHTGEVTLTDLTVTGYASAAPPAPAENGIQFRSDTGAIGLVSLSDVTISGFYEKVPLAFYNYDNVDNLTATGVAITAESTGFQLAVNFDGIGGDIDLSSLGIDTSGAMPATVALQGADGDNVLTGNDEPNDFFGGTGNDTITGNLEKDQAFYVGLRSDFTVGVTTDANGRVTGFTSVTDTDAGAPVGPLADEGADTLSGVEVLVFDAAGTPLVLDLTQGVQQFNSMGSLIGTFDTIQDAIDAAADGDTIRVFDDTYTEDLTVPSAANPTVQDLTLELEGTVDGTIAVTDDGTTIRAIGDLTMGDGSAAGFDHEGTLETGAFKVTLLDSSQALLGETTIVGAGGELEADNGVSLSSGETLKGEGTVDADVTLNSGTVAGNLTIEGHLDGSQAAGGTITPGNSPGITNTAQLTLSGADTLTIEVDGTAGAGVAGGHDQTVVDAALDGPGGGDGTVTLGGATLSLSSTGGLPANGVYTIIDNDGGDAVSGTFAGLAEGATVTVGGQDLVITYVGGDGNDVLLFTKNMAKIEFGDGGGIGGASTQSESGTGGTAPTILVEGGDLTGIPAQYRTVSFSVPSGSAQSGASDDYTLNATFEIPEGNYTSLTPFDLTLVDPAGLTSGDPGFTAPLLVINQDTLIEGTEDLSFDLDSIGVALENEDTSDPGGAKGEGTTHNITDDDFLRITIDSGQSQSEATTPFDVGLTIETSANGGPFGMGNATIVFGGEIEFDVVDATTVATGNAVDPDDYAYPSPDPTFTLPAGYSGGTVQVSIPLVNDSVVEGDELVALEIDNISSSITPGSSSDPLNSQVSVVNDSVTIEDDDVAVWNLTQTLNSVDESAGTQTHVISLNNGNGSTTAAVLQAGETAVVDFIVTSIDTERGATKDYAAVLAANIANWNTTESPAGINGTLSVNLSGTDPRTATITYLAGSDGLGGGANTSMPDLNMIFNINDDSLVEGDEDYTVELAAPMAGFSTTGADVSIDTGLTAPLTTTINDNETATWSIEQSAAQLANGVNEGDNATYTIKLTATGTSTSSPFAIQANEKVSVEIDGSDLGTDSNDYADTVAALNTAIGNYNGTGPGTYALSPSTTPNNIILTYTAGPTDSVPADLTVVIGATDDALVEGSESVKIELLVPGDPDNSTVTNVAGNGSSVTTAINDNETATWSIEQSAAQLANGVNEGDNATYTIKLTATGTSTSSPFAIQANEKVSVEIDGSDLGTDSNDYADTVAALNTAIGNYNGTGPGTYALSPSTTPNNIILTYTAGPTDSVPADLTVVIGATDDALVEGSESVKIELLVPGDPDNSTVTNVAGNGSSVTTAINDNETATWSIEQSAAQLANGVNEGDNATYTIKLTATGTSTSSPFAIQANEKVSVEIDGSDLGTDSNDYADTVAALNTAIGNYNGTGPGTYALSPSTTPNNIILTYTAGPTDSVPADLTVVIGATDDALVEGSESVKIELLVPGDPDNSTVTNVAGNGSSVTTAINDNETATWSIEQSAAQLANGVNEGDNATYTIKLTATGTSTSSPFAIQANEKVSVEIDGSDLGTDSNDYADTVAALNTAIGNYNGTGPGTYALSPSTTPNNIILTYTAGPTDSVPADLTVVIGATDDALVEGSESVKIELLVPGDPDNSTVTNVAGNGSSVTTAINDNETATWSIEQSAAQLANGVNEGDNATYTIKLTATGTSTSSPFAIQANEKVSVEIDGSDLGTDSNDYADTVAALNTAIGNYNGTGPGTYALSPSTTPNNIILTYTAGPTDSVPADLTVVIGATDDALVEGSESVKIELLVPGDPDNSTVTNVAGNGSSVTTAINDNETATWSIEQSAAQLANGVNEGDNATYTIKLTATGTSTSSPFAIQANEKVSVEIDGSDLGTDSNDYADTVAALNTAIGNYNGTGPGTYALSPSTTPNNIILTYTAGPTDSVPADLTVVIGATDDALVEGSESVKIELLVPGDPDNSTVTNVAGNGSSVTTAINDNETATWSIEQSAAQLANGVNEGDNATYTIKLTATGTSTSSPFAIQANEKVSVEIDGSDLGTDSNDYADTVAALNTAIGNYNGTGPGTYALSPSTTPNNIILTYTAGPTDSVPADLTVVIGATDDALVEGSESVKIELLVPGDPDNSTVTNVAGNGSSVTTAINDNETATWSIEQSAAQLANGVNEGDNATYTIKLTATGTSTSSPFAIQANEKVSVEIDGSDLGTDSNDYADTVAALNTAIGNYNGTGPGTYALSPSTTPNNIILTYTAGPTDSVPADLTVVIGAIHDTLVESSESVKIELLVPGDPDNSTVTNVAGNGSSVTTAINDIDEVEWSITQTSTNPLAEDTDDATFDIELTGVAPSTVLASGITAQITAILTDIDTTASDRQDLDAALQAAVDTYNGMNTPGTPNTFMLSGTTLTYTGDGLTAPTLSVTIDVVDDSIIELDEDFAINLTGPGTTSPPSPNISLASGAPVLFTIDSEDQGVLVIRPVENGDEEPSALTTPNSVFGEFEVRLEDGAGNLITSSTDTIVNYSTAGTATPTLDYSALTGTVNITAGSSIGTITVAVNDDNVVEATETVVVTLSSLGSDPPTQTADISIAALPDRKAEISILDNDHATLTVNNVTVNEADGTATVSVSVDKSVQGGFAVDVVTSDGTATDTSDYTGGTTTLNFSGGVGEVETFTIPIINDSDVEPDELFNLTLSNVVPVNPLLTPNNGAGPGADKIDSSDTATVTIANDDIDLTLSAIAPATQAEGDTGDTTQYTFTVTRTGLLTGTTTVDYAVTGSGATAADGTDFDGGLPAGTITFAPTETSKTITIDLAEDEIVEADEGFTVTLSNQADAPADSVDLVDSPQTATIENDDTANFTVDNVTVNEADGTATVTVTLNGAVQGGVSVDYATSDGSATDPGDYGATSGTLTFLGNDGETMTFSVGIVNDSVVEADEAFTVTLSNGDATDPNIDDNDITATDTATVTIANDDIDLTLSAIAPATQAEGDTGDTTQYTFTVTRTGLLTGTTTVDYAVTGSGATAADGTDFDGGLPAGTITFAPTETSKTITIDLAEDEIVEADEGFTVTLSNQADAPADSVDLVDSPQTATIENDDTANFTVDNVTVNEADGTATVTVTLNGAVQGGVSVDYATSDGSATDPGDYGATSGTLTFLGNDGETMTFSVGIVNDSVVEADEAFTVTLSNGDATDPNIDDNDITATDTATVTIANDDIDLTLSAIAPATQAEGDTGDTTQYTFTVTRTGLLTGTTTVDYAVTGSGATAADGTDFDGGLPAGTITFAPTETSKTITIDLAEDEIVEADEGFTVTLSNQADAPADSVDLVDSPQTATIENDDTANFTVDNVTVNEADGTATVTVTLNGAVQGGVSVDYATSDGSATDPGDYGATSGTLTFLGNDGETMTFSVGIVNDSVVEADEAFTVTLSNGDATDPNIDDNDITATDTATVTIANDDIDLTLSAIAPATQAEGDTGDTTQYTFTVTRTGLLTGTTTVDYAVTGSGATAADGTDFDGGLPAGTITFAPTETSKTITIDLAEDEIVEADEGFTVTLSNQADAPADSVDLVDSPQTATIENDDTANFTVDNVTVNEADGTATVTVTLNGAVQGGVSVDYATSDGSATDPGDYGATSGTLTFLGNDGETMTFSVGIVNDSVVEADEAFTVTLSNGDATDPNIDDNDITATDTATVTIANDDIDLTLSAIAPATQAEGDTGDTTQYTFTVTRTGLLTGTTTVDYAVTGSGATAADGTDFDGGLPAGTITFAPTETSKTITIDLAEDEIVEADEGFTVTLSNQADAPADSVDLVDSPQTATIENDDTANFTVDNVTVNEADGTATVTVTLNGAVQGGVSVDYATSDGSATDPGDYGATSGMLTFLGNDGETMTFSVGIVNDSVVEADEAFTVTLSNGDATDPNIDDNDITATDTATVTIANDDIDLTLAMATPASQAEGDSGTTDYTFEVTRDGLTNGTTTVDYAVTGSGANPADAADFGGTFPSGTVSFGVGETSKTITISVTGDATVEANEDFTVTLSNQADAGADTVDINNAAESATIENDDVVNFSINDVTVDEGDPGIPPPTVATFTVTLDKPADKPITVVVNTADGTATVADSDYTPRTGAAFNTLTFLPGQPLTQNFSVSVTRDLNVELDETFEVNLTDAAYDGVVGAPQVNLTTPNSDPQGIGTINNDDALIEFDQPGITLPSSSSEDGTGSGPVLIVHGDLTGTSDASRTVTMSITSGASPGFALEGFDFNFTGSIVIPAGNYASVLDGGTGNGVFDLTMFGANGLPASGSNPAVLDIINDNFIEGPEKFTIGGLGLGTAFEGGDVNMNAFLQFNANHVIDDNDTATISVVPGQTVTEEGGSQTVDIILNTDDGAGGSAILGPNVYFNVTVSDATTGTATVTTDYSFASQSVTFMPLDGDGKTLTVDLVPVSDTVVEAGETVGLDVDNLVNPFFSGLGTSQVTALNDDAVTILDNDTAAVSLNVASVSVNEDLGSIDVIVTLSGDVQDGFDVAYSFTDGTATGGIDYDNTAGSVTFGGTNGESQTITIPITVDSIVESDETFTVNLGTVTPAVTLTPPSAITASGSTEVTITNDDTTALTVDSVTVNEDLGTVDVVVILTNAVQGGFDVPYSFADVDTDGADFDHTTGTLSFAGTSGEPQTITIPITVDAIVEGDEDFTVSLGTAVPGNALVDAADIDTSDTGTVTIANDDTTILTVGSVTVNEDAGTVDVVVISSNDVQDGFAVPYSFGDVDTDGSDFDHTGGTLTFAGTAGESQTITIPITADTIVEGDEDFTVNLGTAAPVNALVDPSDIDTSDTGTVTITNDDAAALTIGTFAVNEDSGLVTVSVVLNNAVQDGFTVPYTLADVDTDGSDFDHTSGTLTFAGTVGETVTFSVPITIDAIVEGDEDFTVNLGTAAPVNALVDPSDIDTSDTGTVTITNDDAAALTIGTFAVNEDSGLVTVSVVLNNAVQDGFTVPYTLADVDTDGSDFDHTSGTLTFAGTVGETVTFSVPITIDAIVEGDEDFTVNLGTAAPVNALVDPSDIDTSDTGTVTITNDDSTALTVDSVTVNEDLGTVDVVVTLGNAVQDGFTVPYSLADVDTDGSDFDHTSGTLTFAGNAGETQAITVPITVDTIVEGDEDFTVNLGTAAPVNALVDPSDIDTSDTGTVTITNDDSTALTVDSVTVNEDLGTVDVVVTLTNAVQGGFDVPYSFADVDTDGADFDHTSGTLSFAGTAGEPQTITIPITVDAIVEGDEDFTVSLGTAVPGNALVDAADIDTSDTGTVTITNDDTTGLTVDSVTVNEDLGTVDVVVTLSNAVQDGFTVPYNFADVDTDGLDFDHTSGTRTFAGNAGETQAITVPITVDAIVEGDEDFTVSLGTAVPDNALVDPSDIDTSDTGTVTITNDDAATITIGDVTVNEQLGTVTLTATIDAQVAGGVTANVVLTPGTANAVDFSINTVSIWFPGSAANETASITVNITDDTIVEVDEQFTVGLDGVVGFGPITATDTATVTITDTDEAQVIITAVDADATEYNNTTGLFIISLVDPTDGVTPASFSGNLTVGYSISTTSALNAVDYSSIDGDVFFAGGATSIPVTITPLVDALVEGDETVTLGLVSKSTTTPGAPLSRVNIVPADQDVATVTIHDNDGAVTANDDGSFNVANGGTVTGSVLGNDTDVDLANALDLSLPADLLTASVLTGPANGSVTLNPDGTFSYTHNGSATLTDSFVYTATDSAGNTDTATVTFDIDVGVVPATVAGRSIFYNKSKFDGTPGGNDGPDDSSAIAIDKTALLPGQTANFVNYTSYTRGINGIMVDLANLAAPGAITAADFEFRVGNDNTFASPTWTSAPAPTSVNVLTGAGAGGSDRIVIVFADNAIEKQWLEVKVLANVNTGLATPDVHYWGNWAGESGNGSGLNTVVNTTDALNALNNPTTSTISADVDNNFDFNRDGVVNTTDAFTSILNSTTSTDFLRLISPPSSSVGLGGGFGGFSSLSSFGDDLFGDDDDDLFGSLYGV</sequence>
<accession>A0A1P8W8S9</accession>
<dbReference type="PANTHER" id="PTHR11878">
    <property type="entry name" value="SODIUM/CALCIUM EXCHANGER"/>
    <property type="match status" value="1"/>
</dbReference>
<dbReference type="InterPro" id="IPR015919">
    <property type="entry name" value="Cadherin-like_sf"/>
</dbReference>
<gene>
    <name evidence="7" type="ORF">Fuma_00011</name>
</gene>
<name>A0A1P8W8S9_9PLAN</name>
<dbReference type="SUPFAM" id="SSF51126">
    <property type="entry name" value="Pectin lyase-like"/>
    <property type="match status" value="1"/>
</dbReference>
<dbReference type="Proteomes" id="UP000187735">
    <property type="component" value="Chromosome"/>
</dbReference>
<dbReference type="STRING" id="1891926.Fuma_00011"/>
<dbReference type="SMART" id="SM00710">
    <property type="entry name" value="PbH1"/>
    <property type="match status" value="13"/>
</dbReference>
<feature type="compositionally biased region" description="Basic and acidic residues" evidence="5">
    <location>
        <begin position="23"/>
        <end position="52"/>
    </location>
</feature>
<dbReference type="SMART" id="SM00237">
    <property type="entry name" value="Calx_beta"/>
    <property type="match status" value="22"/>
</dbReference>
<evidence type="ECO:0000256" key="5">
    <source>
        <dbReference type="SAM" id="MobiDB-lite"/>
    </source>
</evidence>